<reference evidence="2 3" key="1">
    <citation type="journal article" date="2017" name="Gigascience">
        <title>Genome sequence of the small brown planthopper, Laodelphax striatellus.</title>
        <authorList>
            <person name="Zhu J."/>
            <person name="Jiang F."/>
            <person name="Wang X."/>
            <person name="Yang P."/>
            <person name="Bao Y."/>
            <person name="Zhao W."/>
            <person name="Wang W."/>
            <person name="Lu H."/>
            <person name="Wang Q."/>
            <person name="Cui N."/>
            <person name="Li J."/>
            <person name="Chen X."/>
            <person name="Luo L."/>
            <person name="Yu J."/>
            <person name="Kang L."/>
            <person name="Cui F."/>
        </authorList>
    </citation>
    <scope>NUCLEOTIDE SEQUENCE [LARGE SCALE GENOMIC DNA]</scope>
    <source>
        <strain evidence="2">Lst14</strain>
    </source>
</reference>
<gene>
    <name evidence="2" type="ORF">LSTR_LSTR009578</name>
</gene>
<feature type="region of interest" description="Disordered" evidence="1">
    <location>
        <begin position="464"/>
        <end position="484"/>
    </location>
</feature>
<dbReference type="EMBL" id="QKKF02027689">
    <property type="protein sequence ID" value="RZF35710.1"/>
    <property type="molecule type" value="Genomic_DNA"/>
</dbReference>
<dbReference type="Proteomes" id="UP000291343">
    <property type="component" value="Unassembled WGS sequence"/>
</dbReference>
<sequence length="568" mass="65234">MKEIEGKILPQIIIETMNNKYQDNEGFQYIILKKERPKVAFLSGQDRKLFYEKRDTSRLACEEQHFSQKSQKSIGYHQKTESISHPYTKPKILSKAGYGSLASRGPRITQEPLPCSPGPQAYHIKTPSKGKTKCLAAFNSKTIRESKLVKSNKNPGVGSYDITYVEKSHSIRVEHSFGGRVRLKQIVNVECRPTTENLCKGCGYQINGDYWRKNEDTVLCDSCYRIQYYKKSYIRRQFDEFQKTRDCSFMHLHDGTTATYPLMTKKEFRSQCVNENYFSTYTDTRNIKKVEPASDARNCRRTEYTKADSSRAEQLSHTFPFLKHLHDKPLTDTLKKRFLSKQELAAFYEPVSLVPDTDQLLYEWKFETYQPCRAATASSEPSTDQTADSLEETPSESESKPQVKLKQPNRADISAEQTRVPFNEPTKITESLLDMIDVMDKTSEDYKLEDDSKPEKSMIKLKVEDEQVQSEKEETEAEDDKKNYDQEYSEDGEEKELILTQDPNIPPLASIFQVLDTVAVDPEIASLVVEDLPIIPDKTARRLSIKPVYHLNLNAVSTQSIKVLGGWS</sequence>
<comment type="caution">
    <text evidence="2">The sequence shown here is derived from an EMBL/GenBank/DDBJ whole genome shotgun (WGS) entry which is preliminary data.</text>
</comment>
<dbReference type="PANTHER" id="PTHR31508">
    <property type="entry name" value="PROTEIN PITCHFORK"/>
    <property type="match status" value="1"/>
</dbReference>
<dbReference type="GO" id="GO:0008092">
    <property type="term" value="F:cytoskeletal protein binding"/>
    <property type="evidence" value="ECO:0007669"/>
    <property type="project" value="TreeGrafter"/>
</dbReference>
<evidence type="ECO:0000256" key="1">
    <source>
        <dbReference type="SAM" id="MobiDB-lite"/>
    </source>
</evidence>
<keyword evidence="3" id="KW-1185">Reference proteome</keyword>
<dbReference type="OrthoDB" id="8189408at2759"/>
<dbReference type="PANTHER" id="PTHR31508:SF2">
    <property type="entry name" value="PROTEIN PITCHFORK"/>
    <property type="match status" value="1"/>
</dbReference>
<evidence type="ECO:0000313" key="3">
    <source>
        <dbReference type="Proteomes" id="UP000291343"/>
    </source>
</evidence>
<feature type="compositionally biased region" description="Polar residues" evidence="1">
    <location>
        <begin position="376"/>
        <end position="388"/>
    </location>
</feature>
<proteinExistence type="predicted"/>
<dbReference type="InParanoid" id="A0A482WRQ5"/>
<dbReference type="AlphaFoldDB" id="A0A482WRQ5"/>
<dbReference type="GO" id="GO:0031344">
    <property type="term" value="P:regulation of cell projection organization"/>
    <property type="evidence" value="ECO:0007669"/>
    <property type="project" value="TreeGrafter"/>
</dbReference>
<evidence type="ECO:0000313" key="2">
    <source>
        <dbReference type="EMBL" id="RZF35710.1"/>
    </source>
</evidence>
<dbReference type="InterPro" id="IPR033602">
    <property type="entry name" value="CIMAP3"/>
</dbReference>
<accession>A0A482WRQ5</accession>
<name>A0A482WRQ5_LAOST</name>
<protein>
    <submittedName>
        <fullName evidence="2">Uncharacterized protein</fullName>
    </submittedName>
</protein>
<organism evidence="2 3">
    <name type="scientific">Laodelphax striatellus</name>
    <name type="common">Small brown planthopper</name>
    <name type="synonym">Delphax striatella</name>
    <dbReference type="NCBI Taxonomy" id="195883"/>
    <lineage>
        <taxon>Eukaryota</taxon>
        <taxon>Metazoa</taxon>
        <taxon>Ecdysozoa</taxon>
        <taxon>Arthropoda</taxon>
        <taxon>Hexapoda</taxon>
        <taxon>Insecta</taxon>
        <taxon>Pterygota</taxon>
        <taxon>Neoptera</taxon>
        <taxon>Paraneoptera</taxon>
        <taxon>Hemiptera</taxon>
        <taxon>Auchenorrhyncha</taxon>
        <taxon>Fulgoroidea</taxon>
        <taxon>Delphacidae</taxon>
        <taxon>Criomorphinae</taxon>
        <taxon>Laodelphax</taxon>
    </lineage>
</organism>
<feature type="region of interest" description="Disordered" evidence="1">
    <location>
        <begin position="374"/>
        <end position="426"/>
    </location>
</feature>